<dbReference type="EMBL" id="FNKH01000002">
    <property type="protein sequence ID" value="SDQ85621.1"/>
    <property type="molecule type" value="Genomic_DNA"/>
</dbReference>
<reference evidence="3 4" key="1">
    <citation type="submission" date="2016-10" db="EMBL/GenBank/DDBJ databases">
        <authorList>
            <person name="de Groot N.N."/>
        </authorList>
    </citation>
    <scope>NUCLEOTIDE SEQUENCE [LARGE SCALE GENOMIC DNA]</scope>
    <source>
        <strain evidence="3 4">DSM 20117</strain>
    </source>
</reference>
<name>A0A1H1E9Y6_9MICC</name>
<keyword evidence="2" id="KW-0472">Membrane</keyword>
<accession>A0A1H1E9Y6</accession>
<keyword evidence="4" id="KW-1185">Reference proteome</keyword>
<dbReference type="KEGG" id="acry:AC20117_03285"/>
<feature type="transmembrane region" description="Helical" evidence="2">
    <location>
        <begin position="37"/>
        <end position="62"/>
    </location>
</feature>
<evidence type="ECO:0000313" key="3">
    <source>
        <dbReference type="EMBL" id="SDQ85621.1"/>
    </source>
</evidence>
<organism evidence="3 4">
    <name type="scientific">Crystallibacter crystallopoietes</name>
    <dbReference type="NCBI Taxonomy" id="37928"/>
    <lineage>
        <taxon>Bacteria</taxon>
        <taxon>Bacillati</taxon>
        <taxon>Actinomycetota</taxon>
        <taxon>Actinomycetes</taxon>
        <taxon>Micrococcales</taxon>
        <taxon>Micrococcaceae</taxon>
        <taxon>Crystallibacter</taxon>
    </lineage>
</organism>
<feature type="region of interest" description="Disordered" evidence="1">
    <location>
        <begin position="218"/>
        <end position="267"/>
    </location>
</feature>
<dbReference type="AlphaFoldDB" id="A0A1H1E9Y6"/>
<dbReference type="Proteomes" id="UP000181917">
    <property type="component" value="Unassembled WGS sequence"/>
</dbReference>
<keyword evidence="2" id="KW-0812">Transmembrane</keyword>
<feature type="transmembrane region" description="Helical" evidence="2">
    <location>
        <begin position="68"/>
        <end position="94"/>
    </location>
</feature>
<gene>
    <name evidence="3" type="ORF">SAMN04489742_2836</name>
</gene>
<evidence type="ECO:0000256" key="2">
    <source>
        <dbReference type="SAM" id="Phobius"/>
    </source>
</evidence>
<sequence>MINLGGLDKGPELGEGYVEADESWRAREALRQFKRAGVALLAVGAFWLWLLLGSAGFIAAIFESPKAMVVVFYGGAVLVLVSLLVALTAIMVLLANWPDKSQREAAYGSMQERASGAVAFVLRQVHSKTRTVPSPGWSRLGGLSLHAVRAYISARLPGLRAGLLASTGWLVPRVVRPAARWARRATGTCRSFAERKMPALQRRNAALAGAGQLPRAEAASIQTPAAGQAGPVSARTSLPVRRPPMPNRPPASAVAPRPLQDRRDIVS</sequence>
<dbReference type="STRING" id="37928.SAMN04489742_2836"/>
<protein>
    <submittedName>
        <fullName evidence="3">Uncharacterized protein</fullName>
    </submittedName>
</protein>
<evidence type="ECO:0000256" key="1">
    <source>
        <dbReference type="SAM" id="MobiDB-lite"/>
    </source>
</evidence>
<evidence type="ECO:0000313" key="4">
    <source>
        <dbReference type="Proteomes" id="UP000181917"/>
    </source>
</evidence>
<keyword evidence="2" id="KW-1133">Transmembrane helix</keyword>
<proteinExistence type="predicted"/>